<proteinExistence type="predicted"/>
<evidence type="ECO:0000256" key="1">
    <source>
        <dbReference type="SAM" id="SignalP"/>
    </source>
</evidence>
<reference evidence="2 3" key="1">
    <citation type="submission" date="2018-06" db="EMBL/GenBank/DDBJ databases">
        <title>Genomic Encyclopedia of Archaeal and Bacterial Type Strains, Phase II (KMG-II): from individual species to whole genera.</title>
        <authorList>
            <person name="Goeker M."/>
        </authorList>
    </citation>
    <scope>NUCLEOTIDE SEQUENCE [LARGE SCALE GENOMIC DNA]</scope>
    <source>
        <strain evidence="2 3">DSM 22009</strain>
    </source>
</reference>
<keyword evidence="1" id="KW-0732">Signal</keyword>
<evidence type="ECO:0000313" key="2">
    <source>
        <dbReference type="EMBL" id="PZX17620.1"/>
    </source>
</evidence>
<dbReference type="AlphaFoldDB" id="A0A2W7NCC2"/>
<dbReference type="OrthoDB" id="7651719at2"/>
<dbReference type="EMBL" id="QKZL01000004">
    <property type="protein sequence ID" value="PZX17620.1"/>
    <property type="molecule type" value="Genomic_DNA"/>
</dbReference>
<name>A0A2W7NCC2_9RHOB</name>
<protein>
    <submittedName>
        <fullName evidence="2">Uncharacterized protein</fullName>
    </submittedName>
</protein>
<sequence length="213" mass="21506">MAPKLLPLAAFLCLAALPAPAQDVCAARVNSSVIEIDRESLDAPRERPGLRERVTGWPALGLRRVTGSRPSCGTETLIAYLSDTVPADEIAAYCLFEDDTEGYLLVPGTRDRRGRCAATTCDRVNAAAGGVKSVAGTAVDIATGRDADRGESRTSAVLHASGAAIVTGSATSLLSSLGTGIGTATTAALTAPVLAGAAAVSAVAVGGALYICH</sequence>
<keyword evidence="3" id="KW-1185">Reference proteome</keyword>
<dbReference type="RefSeq" id="WP_146259402.1">
    <property type="nucleotide sequence ID" value="NZ_QKZL01000004.1"/>
</dbReference>
<organism evidence="2 3">
    <name type="scientific">Palleronia aestuarii</name>
    <dbReference type="NCBI Taxonomy" id="568105"/>
    <lineage>
        <taxon>Bacteria</taxon>
        <taxon>Pseudomonadati</taxon>
        <taxon>Pseudomonadota</taxon>
        <taxon>Alphaproteobacteria</taxon>
        <taxon>Rhodobacterales</taxon>
        <taxon>Roseobacteraceae</taxon>
        <taxon>Palleronia</taxon>
    </lineage>
</organism>
<dbReference type="Proteomes" id="UP000248916">
    <property type="component" value="Unassembled WGS sequence"/>
</dbReference>
<feature type="chain" id="PRO_5016034592" evidence="1">
    <location>
        <begin position="22"/>
        <end position="213"/>
    </location>
</feature>
<feature type="signal peptide" evidence="1">
    <location>
        <begin position="1"/>
        <end position="21"/>
    </location>
</feature>
<comment type="caution">
    <text evidence="2">The sequence shown here is derived from an EMBL/GenBank/DDBJ whole genome shotgun (WGS) entry which is preliminary data.</text>
</comment>
<evidence type="ECO:0000313" key="3">
    <source>
        <dbReference type="Proteomes" id="UP000248916"/>
    </source>
</evidence>
<gene>
    <name evidence="2" type="ORF">LX81_01345</name>
</gene>
<accession>A0A2W7NCC2</accession>